<feature type="transmembrane region" description="Helical" evidence="2">
    <location>
        <begin position="61"/>
        <end position="82"/>
    </location>
</feature>
<organism evidence="4">
    <name type="scientific">Salmonella enteritidis</name>
    <dbReference type="NCBI Taxonomy" id="149539"/>
    <lineage>
        <taxon>Bacteria</taxon>
        <taxon>Pseudomonadati</taxon>
        <taxon>Pseudomonadota</taxon>
        <taxon>Gammaproteobacteria</taxon>
        <taxon>Enterobacterales</taxon>
        <taxon>Enterobacteriaceae</taxon>
        <taxon>Salmonella</taxon>
    </lineage>
</organism>
<keyword evidence="3" id="KW-0732">Signal</keyword>
<reference evidence="4" key="1">
    <citation type="journal article" date="2018" name="Genome Biol.">
        <title>SKESA: strategic k-mer extension for scrupulous assemblies.</title>
        <authorList>
            <person name="Souvorov A."/>
            <person name="Agarwala R."/>
            <person name="Lipman D.J."/>
        </authorList>
    </citation>
    <scope>NUCLEOTIDE SEQUENCE</scope>
    <source>
        <strain evidence="4">SAL3747</strain>
    </source>
</reference>
<protein>
    <recommendedName>
        <fullName evidence="5">DotA/TraY family protein</fullName>
    </recommendedName>
</protein>
<keyword evidence="2" id="KW-1133">Transmembrane helix</keyword>
<feature type="signal peptide" evidence="3">
    <location>
        <begin position="1"/>
        <end position="23"/>
    </location>
</feature>
<dbReference type="NCBIfam" id="TIGR04346">
    <property type="entry name" value="DotA_TraY"/>
    <property type="match status" value="1"/>
</dbReference>
<gene>
    <name evidence="4" type="ORF">G0G16_23900</name>
</gene>
<evidence type="ECO:0000256" key="1">
    <source>
        <dbReference type="SAM" id="MobiDB-lite"/>
    </source>
</evidence>
<accession>A0A704G225</accession>
<evidence type="ECO:0000256" key="2">
    <source>
        <dbReference type="SAM" id="Phobius"/>
    </source>
</evidence>
<reference evidence="4" key="2">
    <citation type="submission" date="2018-09" db="EMBL/GenBank/DDBJ databases">
        <authorList>
            <consortium name="NCBI Pathogen Detection Project"/>
        </authorList>
    </citation>
    <scope>NUCLEOTIDE SEQUENCE</scope>
    <source>
        <strain evidence="4">SAL3747</strain>
    </source>
</reference>
<feature type="transmembrane region" description="Helical" evidence="2">
    <location>
        <begin position="609"/>
        <end position="627"/>
    </location>
</feature>
<feature type="transmembrane region" description="Helical" evidence="2">
    <location>
        <begin position="517"/>
        <end position="539"/>
    </location>
</feature>
<feature type="compositionally biased region" description="Basic and acidic residues" evidence="1">
    <location>
        <begin position="678"/>
        <end position="701"/>
    </location>
</feature>
<dbReference type="EMBL" id="DAAMRY010000015">
    <property type="protein sequence ID" value="HAC7964309.1"/>
    <property type="molecule type" value="Genomic_DNA"/>
</dbReference>
<comment type="caution">
    <text evidence="4">The sequence shown here is derived from an EMBL/GenBank/DDBJ whole genome shotgun (WGS) entry which is preliminary data.</text>
</comment>
<keyword evidence="2" id="KW-0812">Transmembrane</keyword>
<evidence type="ECO:0000256" key="3">
    <source>
        <dbReference type="SAM" id="SignalP"/>
    </source>
</evidence>
<evidence type="ECO:0000313" key="4">
    <source>
        <dbReference type="EMBL" id="HAC7964309.1"/>
    </source>
</evidence>
<proteinExistence type="predicted"/>
<keyword evidence="2" id="KW-0472">Membrane</keyword>
<feature type="transmembrane region" description="Helical" evidence="2">
    <location>
        <begin position="559"/>
        <end position="581"/>
    </location>
</feature>
<feature type="chain" id="PRO_5028423969" description="DotA/TraY family protein" evidence="3">
    <location>
        <begin position="24"/>
        <end position="732"/>
    </location>
</feature>
<dbReference type="AlphaFoldDB" id="A0A704G225"/>
<feature type="region of interest" description="Disordered" evidence="1">
    <location>
        <begin position="673"/>
        <end position="732"/>
    </location>
</feature>
<name>A0A704G225_SALEN</name>
<sequence>MKKKSLFILSLLLSLFITAPAFALNLGSLVTEDAVTNNIDRWWNPAQSNITGAVLEVYMPILMQLGGILLLYTMIVGTLSTAHDGEMLGKKWSSVWIPIRTAIVPGLLYPAFNGYSSLHMVLFFLILQGNTWGNDAWKNLAPRLITDNSFISVDNKVAIRQMVMNTLYSAACVNTYNEYAKKANDESRWGKNYNLMGVVRFNTDKMVGYTFGIPKGSDRSVGYGSDLCGSTKLKLIDDSSLKSGSTLIDTTKISKAVQEAQIKANDVLVLGAKQYADYLVNTPIEDADKVNKQIDLMVNAYSQYIQASAEKVMKESLSQQEIDKLTEKGWTYSYTFYSRIANAVSETNAAVNRYPTTAINYKGDEDVYFVNQFPQSSFATLKRLQHLLTEANKLDSNMTDSSQSDDGFYQKVIGALGGNMGWINDNEASKASSLMPLSVSINLGSRMIIGAEATYLVIAGGATVGGSIPVVGNGIQTAAIFLSPLLNGILSKTMFAGNLLAFVIPMMPYVVGLMCVAGYYLLIFEAIFGAPLLVVAMLFPDQDGIVGKQGQGYMLVLNVCLRPILNVAGYCGSFLMTSILFDMLNSTFFTAASNTEGGLLGINKSLTMIILYASTMISLQLMCLKLLHAIPDTLFKWIGGATSSLLGMVSGQSDSSAAKAMAAGGVGAAMMSSAMSPRFEKPRTKPTEIKPKVPNNDDPKATEGSNNKSEINTPQPSKPKGDNGQDINDFDI</sequence>
<evidence type="ECO:0008006" key="5">
    <source>
        <dbReference type="Google" id="ProtNLM"/>
    </source>
</evidence>
<feature type="compositionally biased region" description="Polar residues" evidence="1">
    <location>
        <begin position="703"/>
        <end position="715"/>
    </location>
</feature>
<dbReference type="InterPro" id="IPR027628">
    <property type="entry name" value="DotA_TraY"/>
</dbReference>